<name>A0ABW5R1Q7_9BACL</name>
<comment type="caution">
    <text evidence="4">The sequence shown here is derived from an EMBL/GenBank/DDBJ whole genome shotgun (WGS) entry which is preliminary data.</text>
</comment>
<sequence length="509" mass="52610">MSGPGRRSVEGRPTANGTQPKNGSENGRPGRNGAGGGRSGSSGAEDGRTVRHGTDSGSRERKGVGDRPGSHAYRTRIGAWVLLAAAFAGSVAAAATTGGAIPVFLSVVLGGVMLLSGAGPRMALSGIQAERALPAVPVRDGEQLPVRLKLSPAWPFPFVWLAVSEDIVNVSVPAEEGSLPVRISPIPIASRVMEWGYAIPVRRGVYRFSAVEVAAGDLFGLTAVRRTIPCPGEAAVWPALLRADSSSFAGMAVRKKDGSALRIVSIAPEAEPAEDAWRASARKLPGKGPDSRPYAAGDPVRAIDWRSAAKGRGLRTKVQGLEREADAVVVLDTSAEAYAGDSRLFDAAAAWAALMIDRAAAAGASVSLIAGGQSVSGTELRPPGGSSAPAIVRSGSFAGIEPLLQRLAEWKADGQGAILEPDGAWRSAAAAGGSVLVCITGEGQTDERLKELAGAMAGSGAELQACVVSREPEAWAKRERQRSMERFGIRWEWLSAEIAGGMPHTKGGA</sequence>
<keyword evidence="2" id="KW-0812">Transmembrane</keyword>
<evidence type="ECO:0000259" key="3">
    <source>
        <dbReference type="Pfam" id="PF01882"/>
    </source>
</evidence>
<feature type="transmembrane region" description="Helical" evidence="2">
    <location>
        <begin position="77"/>
        <end position="95"/>
    </location>
</feature>
<accession>A0ABW5R1Q7</accession>
<evidence type="ECO:0000313" key="4">
    <source>
        <dbReference type="EMBL" id="MFD2662240.1"/>
    </source>
</evidence>
<dbReference type="Proteomes" id="UP001597493">
    <property type="component" value="Unassembled WGS sequence"/>
</dbReference>
<feature type="domain" description="DUF58" evidence="3">
    <location>
        <begin position="290"/>
        <end position="385"/>
    </location>
</feature>
<gene>
    <name evidence="4" type="ORF">ACFSW5_18445</name>
</gene>
<reference evidence="5" key="1">
    <citation type="journal article" date="2019" name="Int. J. Syst. Evol. Microbiol.">
        <title>The Global Catalogue of Microorganisms (GCM) 10K type strain sequencing project: providing services to taxonomists for standard genome sequencing and annotation.</title>
        <authorList>
            <consortium name="The Broad Institute Genomics Platform"/>
            <consortium name="The Broad Institute Genome Sequencing Center for Infectious Disease"/>
            <person name="Wu L."/>
            <person name="Ma J."/>
        </authorList>
    </citation>
    <scope>NUCLEOTIDE SEQUENCE [LARGE SCALE GENOMIC DNA]</scope>
    <source>
        <strain evidence="5">TISTR 1827</strain>
    </source>
</reference>
<evidence type="ECO:0000256" key="1">
    <source>
        <dbReference type="SAM" id="MobiDB-lite"/>
    </source>
</evidence>
<proteinExistence type="predicted"/>
<feature type="compositionally biased region" description="Basic and acidic residues" evidence="1">
    <location>
        <begin position="45"/>
        <end position="69"/>
    </location>
</feature>
<organism evidence="4 5">
    <name type="scientific">Paenibacillus thailandensis</name>
    <dbReference type="NCBI Taxonomy" id="393250"/>
    <lineage>
        <taxon>Bacteria</taxon>
        <taxon>Bacillati</taxon>
        <taxon>Bacillota</taxon>
        <taxon>Bacilli</taxon>
        <taxon>Bacillales</taxon>
        <taxon>Paenibacillaceae</taxon>
        <taxon>Paenibacillus</taxon>
    </lineage>
</organism>
<dbReference type="InterPro" id="IPR002881">
    <property type="entry name" value="DUF58"/>
</dbReference>
<dbReference type="RefSeq" id="WP_379276176.1">
    <property type="nucleotide sequence ID" value="NZ_JBHUGT010000023.1"/>
</dbReference>
<keyword evidence="5" id="KW-1185">Reference proteome</keyword>
<keyword evidence="2" id="KW-0472">Membrane</keyword>
<feature type="compositionally biased region" description="Polar residues" evidence="1">
    <location>
        <begin position="15"/>
        <end position="25"/>
    </location>
</feature>
<keyword evidence="2" id="KW-1133">Transmembrane helix</keyword>
<feature type="region of interest" description="Disordered" evidence="1">
    <location>
        <begin position="1"/>
        <end position="70"/>
    </location>
</feature>
<dbReference type="EMBL" id="JBHUMY010000023">
    <property type="protein sequence ID" value="MFD2662240.1"/>
    <property type="molecule type" value="Genomic_DNA"/>
</dbReference>
<feature type="compositionally biased region" description="Gly residues" evidence="1">
    <location>
        <begin position="30"/>
        <end position="40"/>
    </location>
</feature>
<dbReference type="Pfam" id="PF01882">
    <property type="entry name" value="DUF58"/>
    <property type="match status" value="1"/>
</dbReference>
<protein>
    <submittedName>
        <fullName evidence="4">DUF58 domain-containing protein</fullName>
    </submittedName>
</protein>
<evidence type="ECO:0000313" key="5">
    <source>
        <dbReference type="Proteomes" id="UP001597493"/>
    </source>
</evidence>
<dbReference type="PANTHER" id="PTHR34351:SF2">
    <property type="entry name" value="DUF58 DOMAIN-CONTAINING PROTEIN"/>
    <property type="match status" value="1"/>
</dbReference>
<evidence type="ECO:0000256" key="2">
    <source>
        <dbReference type="SAM" id="Phobius"/>
    </source>
</evidence>
<dbReference type="PANTHER" id="PTHR34351">
    <property type="entry name" value="SLR1927 PROTEIN-RELATED"/>
    <property type="match status" value="1"/>
</dbReference>